<proteinExistence type="inferred from homology"/>
<dbReference type="InterPro" id="IPR027417">
    <property type="entry name" value="P-loop_NTPase"/>
</dbReference>
<comment type="similarity">
    <text evidence="1">Belongs to the CpsD/CapB family.</text>
</comment>
<sequence>MEGKLDKRKRIVHTEPASPIAEQFRTIRANIDFLTVGMPCKVILVTSPEAGTGKSTVSSNLAISYAQQGKKTLLIDIDMRKPTIHKTFNKPLFRGGLSGVLRKQLDILDACQDTEVENLTVLTSGTLPPNPNELLGSKRMAEIIAELREEFEQIIVDAPPVTIVSDALVVAPETDGIILVFRTGKTLKDGAKAAYEQLALSRTQVLGVVLNGVDEAHHYYSAY</sequence>
<dbReference type="Pfam" id="PF13614">
    <property type="entry name" value="AAA_31"/>
    <property type="match status" value="1"/>
</dbReference>
<dbReference type="GO" id="GO:0004715">
    <property type="term" value="F:non-membrane spanning protein tyrosine kinase activity"/>
    <property type="evidence" value="ECO:0007669"/>
    <property type="project" value="UniProtKB-EC"/>
</dbReference>
<keyword evidence="3" id="KW-0808">Transferase</keyword>
<keyword evidence="5" id="KW-0418">Kinase</keyword>
<name>A0A3D8TQH2_9LIST</name>
<dbReference type="FunFam" id="3.40.50.300:FF:000527">
    <property type="entry name" value="Tyrosine-protein kinase etk"/>
    <property type="match status" value="1"/>
</dbReference>
<dbReference type="PANTHER" id="PTHR32309:SF13">
    <property type="entry name" value="FERRIC ENTEROBACTIN TRANSPORT PROTEIN FEPE"/>
    <property type="match status" value="1"/>
</dbReference>
<dbReference type="RefSeq" id="WP_115753088.1">
    <property type="nucleotide sequence ID" value="NZ_LARY01000002.1"/>
</dbReference>
<keyword evidence="6" id="KW-0067">ATP-binding</keyword>
<dbReference type="EC" id="2.7.10.2" evidence="2"/>
<keyword evidence="7" id="KW-0829">Tyrosine-protein kinase</keyword>
<keyword evidence="4" id="KW-0547">Nucleotide-binding</keyword>
<keyword evidence="11" id="KW-1185">Reference proteome</keyword>
<dbReference type="GO" id="GO:0005524">
    <property type="term" value="F:ATP binding"/>
    <property type="evidence" value="ECO:0007669"/>
    <property type="project" value="UniProtKB-KW"/>
</dbReference>
<evidence type="ECO:0000256" key="3">
    <source>
        <dbReference type="ARBA" id="ARBA00022679"/>
    </source>
</evidence>
<dbReference type="AlphaFoldDB" id="A0A3D8TQH2"/>
<reference evidence="11" key="1">
    <citation type="submission" date="2015-04" db="EMBL/GenBank/DDBJ databases">
        <authorList>
            <person name="Schardt J."/>
            <person name="Mueller-Herbst S."/>
            <person name="Scherer S."/>
            <person name="Huptas C."/>
        </authorList>
    </citation>
    <scope>NUCLEOTIDE SEQUENCE [LARGE SCALE GENOMIC DNA]</scope>
    <source>
        <strain evidence="11">Kiel-L1</strain>
    </source>
</reference>
<comment type="caution">
    <text evidence="10">The sequence shown here is derived from an EMBL/GenBank/DDBJ whole genome shotgun (WGS) entry which is preliminary data.</text>
</comment>
<evidence type="ECO:0000256" key="4">
    <source>
        <dbReference type="ARBA" id="ARBA00022741"/>
    </source>
</evidence>
<gene>
    <name evidence="10" type="ORF">UR08_07680</name>
</gene>
<evidence type="ECO:0000256" key="1">
    <source>
        <dbReference type="ARBA" id="ARBA00007316"/>
    </source>
</evidence>
<dbReference type="GO" id="GO:0042802">
    <property type="term" value="F:identical protein binding"/>
    <property type="evidence" value="ECO:0007669"/>
    <property type="project" value="UniProtKB-ARBA"/>
</dbReference>
<evidence type="ECO:0000256" key="5">
    <source>
        <dbReference type="ARBA" id="ARBA00022777"/>
    </source>
</evidence>
<feature type="domain" description="AAA" evidence="9">
    <location>
        <begin position="41"/>
        <end position="171"/>
    </location>
</feature>
<dbReference type="PANTHER" id="PTHR32309">
    <property type="entry name" value="TYROSINE-PROTEIN KINASE"/>
    <property type="match status" value="1"/>
</dbReference>
<comment type="catalytic activity">
    <reaction evidence="8">
        <text>L-tyrosyl-[protein] + ATP = O-phospho-L-tyrosyl-[protein] + ADP + H(+)</text>
        <dbReference type="Rhea" id="RHEA:10596"/>
        <dbReference type="Rhea" id="RHEA-COMP:10136"/>
        <dbReference type="Rhea" id="RHEA-COMP:20101"/>
        <dbReference type="ChEBI" id="CHEBI:15378"/>
        <dbReference type="ChEBI" id="CHEBI:30616"/>
        <dbReference type="ChEBI" id="CHEBI:46858"/>
        <dbReference type="ChEBI" id="CHEBI:61978"/>
        <dbReference type="ChEBI" id="CHEBI:456216"/>
        <dbReference type="EC" id="2.7.10.2"/>
    </reaction>
</comment>
<dbReference type="InterPro" id="IPR005702">
    <property type="entry name" value="Wzc-like_C"/>
</dbReference>
<dbReference type="Proteomes" id="UP000257055">
    <property type="component" value="Unassembled WGS sequence"/>
</dbReference>
<dbReference type="NCBIfam" id="TIGR01007">
    <property type="entry name" value="eps_fam"/>
    <property type="match status" value="1"/>
</dbReference>
<protein>
    <recommendedName>
        <fullName evidence="2">non-specific protein-tyrosine kinase</fullName>
        <ecNumber evidence="2">2.7.10.2</ecNumber>
    </recommendedName>
</protein>
<evidence type="ECO:0000313" key="11">
    <source>
        <dbReference type="Proteomes" id="UP000257055"/>
    </source>
</evidence>
<dbReference type="Gene3D" id="3.40.50.300">
    <property type="entry name" value="P-loop containing nucleotide triphosphate hydrolases"/>
    <property type="match status" value="1"/>
</dbReference>
<dbReference type="InterPro" id="IPR050445">
    <property type="entry name" value="Bact_polysacc_biosynth/exp"/>
</dbReference>
<dbReference type="SUPFAM" id="SSF52540">
    <property type="entry name" value="P-loop containing nucleoside triphosphate hydrolases"/>
    <property type="match status" value="1"/>
</dbReference>
<dbReference type="EMBL" id="LARY01000002">
    <property type="protein sequence ID" value="RDX00844.1"/>
    <property type="molecule type" value="Genomic_DNA"/>
</dbReference>
<organism evidence="10 11">
    <name type="scientific">Listeria kieliensis</name>
    <dbReference type="NCBI Taxonomy" id="1621700"/>
    <lineage>
        <taxon>Bacteria</taxon>
        <taxon>Bacillati</taxon>
        <taxon>Bacillota</taxon>
        <taxon>Bacilli</taxon>
        <taxon>Bacillales</taxon>
        <taxon>Listeriaceae</taxon>
        <taxon>Listeria</taxon>
    </lineage>
</organism>
<dbReference type="CDD" id="cd05387">
    <property type="entry name" value="BY-kinase"/>
    <property type="match status" value="1"/>
</dbReference>
<dbReference type="GO" id="GO:0005886">
    <property type="term" value="C:plasma membrane"/>
    <property type="evidence" value="ECO:0007669"/>
    <property type="project" value="UniProtKB-ARBA"/>
</dbReference>
<evidence type="ECO:0000256" key="7">
    <source>
        <dbReference type="ARBA" id="ARBA00023137"/>
    </source>
</evidence>
<evidence type="ECO:0000256" key="2">
    <source>
        <dbReference type="ARBA" id="ARBA00011903"/>
    </source>
</evidence>
<accession>A0A3D8TQH2</accession>
<evidence type="ECO:0000313" key="10">
    <source>
        <dbReference type="EMBL" id="RDX00844.1"/>
    </source>
</evidence>
<evidence type="ECO:0000259" key="9">
    <source>
        <dbReference type="Pfam" id="PF13614"/>
    </source>
</evidence>
<dbReference type="InterPro" id="IPR025669">
    <property type="entry name" value="AAA_dom"/>
</dbReference>
<evidence type="ECO:0000256" key="8">
    <source>
        <dbReference type="ARBA" id="ARBA00051245"/>
    </source>
</evidence>
<evidence type="ECO:0000256" key="6">
    <source>
        <dbReference type="ARBA" id="ARBA00022840"/>
    </source>
</evidence>